<keyword evidence="9" id="KW-1185">Reference proteome</keyword>
<dbReference type="NCBIfam" id="TIGR04183">
    <property type="entry name" value="Por_Secre_tail"/>
    <property type="match status" value="1"/>
</dbReference>
<dbReference type="Gene3D" id="3.40.50.200">
    <property type="entry name" value="Peptidase S8/S53 domain"/>
    <property type="match status" value="1"/>
</dbReference>
<evidence type="ECO:0000259" key="7">
    <source>
        <dbReference type="Pfam" id="PF00082"/>
    </source>
</evidence>
<dbReference type="InterPro" id="IPR026444">
    <property type="entry name" value="Secre_tail"/>
</dbReference>
<dbReference type="GO" id="GO:0006508">
    <property type="term" value="P:proteolysis"/>
    <property type="evidence" value="ECO:0007669"/>
    <property type="project" value="UniProtKB-KW"/>
</dbReference>
<evidence type="ECO:0000256" key="3">
    <source>
        <dbReference type="ARBA" id="ARBA00022801"/>
    </source>
</evidence>
<dbReference type="Pfam" id="PF00082">
    <property type="entry name" value="Peptidase_S8"/>
    <property type="match status" value="1"/>
</dbReference>
<dbReference type="PANTHER" id="PTHR43806">
    <property type="entry name" value="PEPTIDASE S8"/>
    <property type="match status" value="1"/>
</dbReference>
<protein>
    <submittedName>
        <fullName evidence="8">S8 family serine peptidase</fullName>
    </submittedName>
</protein>
<proteinExistence type="inferred from homology"/>
<feature type="active site" description="Charge relay system" evidence="5">
    <location>
        <position position="389"/>
    </location>
</feature>
<feature type="active site" description="Charge relay system" evidence="5">
    <location>
        <position position="173"/>
    </location>
</feature>
<sequence length="939" mass="101298">MLPRLPVLSAFLWALIWLLPSAASAQTVSPTAPGVLVFRLKAATGGLSAGQRLTSPAWQKAVRQLGATAVRPKFPHARGPLARKKPAVDLQLIYQAEYPAEVSFAKARTLLLQTGLVEYVEPLYQREPLYQPNDPYADSTRTKNVQYYLKKVSAYRAWDVSKGDTNVVIGVLDTGTRFTHQDLRGQEKRNYNDPIDGIDNDEDGYIDNFRGWDLADNDNDPSPDALTSQRGHGILVTGVAAARTDNGKGIAGAGFSCKYLPLKIYPSTASGFFAGFEAIVYAADHGCQVINLSWGGAGGKSQYEQDIITYAAVDRDVVVVAAAGNTNAELDFYPASYEHVLSVGALEPNDQKGRSNTYSYHIDLSAPGQQIFTTVFNHDSAYVDVGGSSFSAPLVAGAAALVRTQFPGYTSEQVMARLRQTTDSLYTVTGNAVYRHKLGTGRLNMHRALTEPVLYAVQLTKLRYEPQPSFQPDDTTRIVAELQNVLTPVANLRISLTTASPYLRVLHGSVVVGDMLTLSNASNSLEPFEVFVSPDVPQATMAVLRFHFEADNGYQDDQFVTVTLNPGFITLTAGNLHVSVTSQGNIGYEATNSAVGEGVTYRNGPPLLSSGSLLVGTTPSRVSDRLLNEVKSVDQDFVSVKPLRFVAAAREADQEIAGRFQDVPSASTVGVRVRQRAYAWADSLRRNYVVLEYRLTNITTDTLRPLYAGLFMDWDLPQASSRNAAAWDAGRQLGYVYDRLAPTLHTGVQLLQGGTAVSYAINNNAPVGSPIRLADGFSSAEKFLMLSSGTTQATAGETATGADVSHVVGAELPALAPGDSTLVAFALLAGGSLDSLRATADIARQQYLGTVTPVRPPGAVATRWEVYPNPTTGRVVIDVPPAFSARQVTLLDALGRPVRSWTWTGQRRQAFQLPSAAGLYLLRVTGSGGVLVRKVLVRP</sequence>
<reference evidence="8 9" key="1">
    <citation type="submission" date="2019-08" db="EMBL/GenBank/DDBJ databases">
        <authorList>
            <person name="Seo M.-J."/>
        </authorList>
    </citation>
    <scope>NUCLEOTIDE SEQUENCE [LARGE SCALE GENOMIC DNA]</scope>
    <source>
        <strain evidence="8 9">KIGAM108</strain>
    </source>
</reference>
<dbReference type="GO" id="GO:0004252">
    <property type="term" value="F:serine-type endopeptidase activity"/>
    <property type="evidence" value="ECO:0007669"/>
    <property type="project" value="UniProtKB-UniRule"/>
</dbReference>
<dbReference type="SUPFAM" id="SSF52743">
    <property type="entry name" value="Subtilisin-like"/>
    <property type="match status" value="1"/>
</dbReference>
<feature type="domain" description="Peptidase S8/S53" evidence="7">
    <location>
        <begin position="165"/>
        <end position="430"/>
    </location>
</feature>
<dbReference type="AlphaFoldDB" id="A0A5D6V4S4"/>
<evidence type="ECO:0000256" key="2">
    <source>
        <dbReference type="ARBA" id="ARBA00022670"/>
    </source>
</evidence>
<evidence type="ECO:0000256" key="5">
    <source>
        <dbReference type="PROSITE-ProRule" id="PRU01240"/>
    </source>
</evidence>
<evidence type="ECO:0000313" key="8">
    <source>
        <dbReference type="EMBL" id="TYZ11021.1"/>
    </source>
</evidence>
<keyword evidence="6" id="KW-0732">Signal</keyword>
<dbReference type="Proteomes" id="UP000322791">
    <property type="component" value="Unassembled WGS sequence"/>
</dbReference>
<comment type="similarity">
    <text evidence="1 5">Belongs to the peptidase S8 family.</text>
</comment>
<dbReference type="InterPro" id="IPR050131">
    <property type="entry name" value="Peptidase_S8_subtilisin-like"/>
</dbReference>
<evidence type="ECO:0000256" key="4">
    <source>
        <dbReference type="ARBA" id="ARBA00022825"/>
    </source>
</evidence>
<keyword evidence="4 5" id="KW-0720">Serine protease</keyword>
<name>A0A5D6V4S4_9BACT</name>
<feature type="chain" id="PRO_5022778756" evidence="6">
    <location>
        <begin position="26"/>
        <end position="939"/>
    </location>
</feature>
<evidence type="ECO:0000313" key="9">
    <source>
        <dbReference type="Proteomes" id="UP000322791"/>
    </source>
</evidence>
<dbReference type="InterPro" id="IPR000209">
    <property type="entry name" value="Peptidase_S8/S53_dom"/>
</dbReference>
<dbReference type="EMBL" id="VTHL01000006">
    <property type="protein sequence ID" value="TYZ11021.1"/>
    <property type="molecule type" value="Genomic_DNA"/>
</dbReference>
<feature type="signal peptide" evidence="6">
    <location>
        <begin position="1"/>
        <end position="25"/>
    </location>
</feature>
<dbReference type="InterPro" id="IPR036852">
    <property type="entry name" value="Peptidase_S8/S53_dom_sf"/>
</dbReference>
<organism evidence="8 9">
    <name type="scientific">Hymenobacter lutimineralis</name>
    <dbReference type="NCBI Taxonomy" id="2606448"/>
    <lineage>
        <taxon>Bacteria</taxon>
        <taxon>Pseudomonadati</taxon>
        <taxon>Bacteroidota</taxon>
        <taxon>Cytophagia</taxon>
        <taxon>Cytophagales</taxon>
        <taxon>Hymenobacteraceae</taxon>
        <taxon>Hymenobacter</taxon>
    </lineage>
</organism>
<dbReference type="PANTHER" id="PTHR43806:SF11">
    <property type="entry name" value="CEREVISIN-RELATED"/>
    <property type="match status" value="1"/>
</dbReference>
<dbReference type="PROSITE" id="PS51892">
    <property type="entry name" value="SUBTILASE"/>
    <property type="match status" value="1"/>
</dbReference>
<evidence type="ECO:0000256" key="6">
    <source>
        <dbReference type="SAM" id="SignalP"/>
    </source>
</evidence>
<comment type="caution">
    <text evidence="8">The sequence shown here is derived from an EMBL/GenBank/DDBJ whole genome shotgun (WGS) entry which is preliminary data.</text>
</comment>
<gene>
    <name evidence="8" type="ORF">FY528_08200</name>
</gene>
<dbReference type="PRINTS" id="PR00723">
    <property type="entry name" value="SUBTILISIN"/>
</dbReference>
<keyword evidence="3 5" id="KW-0378">Hydrolase</keyword>
<dbReference type="InterPro" id="IPR015500">
    <property type="entry name" value="Peptidase_S8_subtilisin-rel"/>
</dbReference>
<accession>A0A5D6V4S4</accession>
<feature type="active site" description="Charge relay system" evidence="5">
    <location>
        <position position="232"/>
    </location>
</feature>
<evidence type="ECO:0000256" key="1">
    <source>
        <dbReference type="ARBA" id="ARBA00011073"/>
    </source>
</evidence>
<keyword evidence="2 5" id="KW-0645">Protease</keyword>